<evidence type="ECO:0000256" key="11">
    <source>
        <dbReference type="ARBA" id="ARBA00022932"/>
    </source>
</evidence>
<dbReference type="InterPro" id="IPR050116">
    <property type="entry name" value="DNA_polymerase-Y"/>
</dbReference>
<dbReference type="GO" id="GO:0005829">
    <property type="term" value="C:cytosol"/>
    <property type="evidence" value="ECO:0007669"/>
    <property type="project" value="TreeGrafter"/>
</dbReference>
<dbReference type="HOGENOM" id="CLU_012348_1_0_11"/>
<keyword evidence="5 16" id="KW-0808">Transferase</keyword>
<evidence type="ECO:0000256" key="6">
    <source>
        <dbReference type="ARBA" id="ARBA00022695"/>
    </source>
</evidence>
<dbReference type="EC" id="2.7.7.7" evidence="16"/>
<dbReference type="STRING" id="888050.HMPREF9004_0133"/>
<comment type="function">
    <text evidence="14 16">Poorly processive, error-prone DNA polymerase involved in untargeted mutagenesis. Copies undamaged DNA at stalled replication forks, which arise in vivo from mismatched or misaligned primer ends. These misaligned primers can be extended by PolIV. Exhibits no 3'-5' exonuclease (proofreading) activity. May be involved in translesional synthesis, in conjunction with the beta clamp from PolIII.</text>
</comment>
<gene>
    <name evidence="18" type="primary">dinP</name>
    <name evidence="16" type="synonym">dinB</name>
    <name evidence="18" type="ORF">HMPREF9004_0133</name>
</gene>
<dbReference type="RefSeq" id="WP_005961686.1">
    <property type="nucleotide sequence ID" value="NZ_CP040505.1"/>
</dbReference>
<dbReference type="GO" id="GO:0003887">
    <property type="term" value="F:DNA-directed DNA polymerase activity"/>
    <property type="evidence" value="ECO:0007669"/>
    <property type="project" value="UniProtKB-UniRule"/>
</dbReference>
<keyword evidence="6 16" id="KW-0548">Nucleotidyltransferase</keyword>
<organism evidence="18 19">
    <name type="scientific">Schaalia cardiffensis F0333</name>
    <dbReference type="NCBI Taxonomy" id="888050"/>
    <lineage>
        <taxon>Bacteria</taxon>
        <taxon>Bacillati</taxon>
        <taxon>Actinomycetota</taxon>
        <taxon>Actinomycetes</taxon>
        <taxon>Actinomycetales</taxon>
        <taxon>Actinomycetaceae</taxon>
        <taxon>Schaalia</taxon>
    </lineage>
</organism>
<feature type="site" description="Substrate discrimination" evidence="16">
    <location>
        <position position="32"/>
    </location>
</feature>
<dbReference type="PROSITE" id="PS50173">
    <property type="entry name" value="UMUC"/>
    <property type="match status" value="1"/>
</dbReference>
<evidence type="ECO:0000256" key="9">
    <source>
        <dbReference type="ARBA" id="ARBA00022763"/>
    </source>
</evidence>
<dbReference type="SUPFAM" id="SSF100879">
    <property type="entry name" value="Lesion bypass DNA polymerase (Y-family), little finger domain"/>
    <property type="match status" value="1"/>
</dbReference>
<feature type="active site" evidence="16">
    <location>
        <position position="122"/>
    </location>
</feature>
<dbReference type="Gene3D" id="3.40.1170.60">
    <property type="match status" value="1"/>
</dbReference>
<dbReference type="Proteomes" id="UP000013015">
    <property type="component" value="Unassembled WGS sequence"/>
</dbReference>
<keyword evidence="10 16" id="KW-0460">Magnesium</keyword>
<evidence type="ECO:0000256" key="7">
    <source>
        <dbReference type="ARBA" id="ARBA00022705"/>
    </source>
</evidence>
<name>N6WG97_9ACTO</name>
<dbReference type="GO" id="GO:0000287">
    <property type="term" value="F:magnesium ion binding"/>
    <property type="evidence" value="ECO:0007669"/>
    <property type="project" value="UniProtKB-UniRule"/>
</dbReference>
<dbReference type="GO" id="GO:0006261">
    <property type="term" value="P:DNA-templated DNA replication"/>
    <property type="evidence" value="ECO:0007669"/>
    <property type="project" value="UniProtKB-UniRule"/>
</dbReference>
<evidence type="ECO:0000313" key="19">
    <source>
        <dbReference type="Proteomes" id="UP000013015"/>
    </source>
</evidence>
<evidence type="ECO:0000256" key="2">
    <source>
        <dbReference type="ARBA" id="ARBA00010945"/>
    </source>
</evidence>
<dbReference type="GO" id="GO:0006281">
    <property type="term" value="P:DNA repair"/>
    <property type="evidence" value="ECO:0007669"/>
    <property type="project" value="UniProtKB-UniRule"/>
</dbReference>
<evidence type="ECO:0000256" key="8">
    <source>
        <dbReference type="ARBA" id="ARBA00022723"/>
    </source>
</evidence>
<dbReference type="InterPro" id="IPR022880">
    <property type="entry name" value="DNApol_IV"/>
</dbReference>
<evidence type="ECO:0000256" key="16">
    <source>
        <dbReference type="HAMAP-Rule" id="MF_01113"/>
    </source>
</evidence>
<dbReference type="PATRIC" id="fig|888050.3.peg.132"/>
<dbReference type="InterPro" id="IPR053848">
    <property type="entry name" value="IMS_HHH_1"/>
</dbReference>
<evidence type="ECO:0000256" key="1">
    <source>
        <dbReference type="ARBA" id="ARBA00004496"/>
    </source>
</evidence>
<dbReference type="InterPro" id="IPR043128">
    <property type="entry name" value="Rev_trsase/Diguanyl_cyclase"/>
</dbReference>
<evidence type="ECO:0000256" key="14">
    <source>
        <dbReference type="ARBA" id="ARBA00025589"/>
    </source>
</evidence>
<keyword evidence="13 16" id="KW-0234">DNA repair</keyword>
<feature type="binding site" evidence="16">
    <location>
        <position position="121"/>
    </location>
    <ligand>
        <name>Mg(2+)</name>
        <dbReference type="ChEBI" id="CHEBI:18420"/>
    </ligand>
</feature>
<evidence type="ECO:0000256" key="3">
    <source>
        <dbReference type="ARBA" id="ARBA00022457"/>
    </source>
</evidence>
<evidence type="ECO:0000256" key="12">
    <source>
        <dbReference type="ARBA" id="ARBA00023125"/>
    </source>
</evidence>
<dbReference type="Gene3D" id="1.10.150.20">
    <property type="entry name" value="5' to 3' exonuclease, C-terminal subdomain"/>
    <property type="match status" value="1"/>
</dbReference>
<dbReference type="GO" id="GO:0009432">
    <property type="term" value="P:SOS response"/>
    <property type="evidence" value="ECO:0007669"/>
    <property type="project" value="TreeGrafter"/>
</dbReference>
<reference evidence="18 19" key="1">
    <citation type="submission" date="2013-03" db="EMBL/GenBank/DDBJ databases">
        <title>Reference genome for the Human Microbiome Project.</title>
        <authorList>
            <person name="Aqrawi P."/>
            <person name="Ayvaz T."/>
            <person name="Bess C."/>
            <person name="Blankenburg K."/>
            <person name="Coyle M."/>
            <person name="Deng J."/>
            <person name="Forbes L."/>
            <person name="Fowler G."/>
            <person name="Francisco L."/>
            <person name="Fu Q."/>
            <person name="Gibbs R."/>
            <person name="Gross S."/>
            <person name="Gubbala S."/>
            <person name="Hale W."/>
            <person name="Hemphill L."/>
            <person name="Highlander S."/>
            <person name="Hirani K."/>
            <person name="Jackson L."/>
            <person name="Jakkamsetti A."/>
            <person name="Javaid M."/>
            <person name="Jayaseelan J.C."/>
            <person name="Jiang H."/>
            <person name="Joshi V."/>
            <person name="Korchina V."/>
            <person name="Kovar C."/>
            <person name="Lara F."/>
            <person name="Lee S."/>
            <person name="Liu Y."/>
            <person name="Mata R."/>
            <person name="Mathew T."/>
            <person name="Munidasa M."/>
            <person name="Muzny D."/>
            <person name="Nazareth L."/>
            <person name="Ngo R."/>
            <person name="Nguyen L."/>
            <person name="Nguyen N."/>
            <person name="Okwuonu G."/>
            <person name="Ongeri F."/>
            <person name="Palculict T."/>
            <person name="Patil S."/>
            <person name="Petrosino J."/>
            <person name="Pham C."/>
            <person name="Pham P."/>
            <person name="Pu L.-L."/>
            <person name="Qin X."/>
            <person name="Qu J."/>
            <person name="Reid J."/>
            <person name="Ross M."/>
            <person name="Ruth R."/>
            <person name="Saada N."/>
            <person name="San Lucas F."/>
            <person name="Santibanez J."/>
            <person name="Shang Y."/>
            <person name="Simmons D."/>
            <person name="Song X.-Z."/>
            <person name="Tang L.-Y."/>
            <person name="Thornton R."/>
            <person name="Warren J."/>
            <person name="Weissenberger G."/>
            <person name="Wilczek-Boney K."/>
            <person name="Worley K."/>
            <person name="Youmans B."/>
            <person name="Zhang J."/>
            <person name="Zhang L."/>
            <person name="Zhao Z."/>
            <person name="Zhou C."/>
            <person name="Zhu D."/>
            <person name="Zhu Y."/>
        </authorList>
    </citation>
    <scope>NUCLEOTIDE SEQUENCE [LARGE SCALE GENOMIC DNA]</scope>
    <source>
        <strain evidence="18 19">F0333</strain>
    </source>
</reference>
<dbReference type="GO" id="GO:0042276">
    <property type="term" value="P:error-prone translesion synthesis"/>
    <property type="evidence" value="ECO:0007669"/>
    <property type="project" value="TreeGrafter"/>
</dbReference>
<comment type="catalytic activity">
    <reaction evidence="15 16">
        <text>DNA(n) + a 2'-deoxyribonucleoside 5'-triphosphate = DNA(n+1) + diphosphate</text>
        <dbReference type="Rhea" id="RHEA:22508"/>
        <dbReference type="Rhea" id="RHEA-COMP:17339"/>
        <dbReference type="Rhea" id="RHEA-COMP:17340"/>
        <dbReference type="ChEBI" id="CHEBI:33019"/>
        <dbReference type="ChEBI" id="CHEBI:61560"/>
        <dbReference type="ChEBI" id="CHEBI:173112"/>
        <dbReference type="EC" id="2.7.7.7"/>
    </reaction>
</comment>
<comment type="subunit">
    <text evidence="16">Monomer.</text>
</comment>
<dbReference type="HAMAP" id="MF_01113">
    <property type="entry name" value="DNApol_IV"/>
    <property type="match status" value="1"/>
</dbReference>
<feature type="domain" description="UmuC" evidence="17">
    <location>
        <begin position="23"/>
        <end position="203"/>
    </location>
</feature>
<evidence type="ECO:0000256" key="5">
    <source>
        <dbReference type="ARBA" id="ARBA00022679"/>
    </source>
</evidence>
<dbReference type="InterPro" id="IPR043502">
    <property type="entry name" value="DNA/RNA_pol_sf"/>
</dbReference>
<proteinExistence type="inferred from homology"/>
<dbReference type="EMBL" id="AQHZ01000001">
    <property type="protein sequence ID" value="ENO19214.1"/>
    <property type="molecule type" value="Genomic_DNA"/>
</dbReference>
<accession>N6WG97</accession>
<keyword evidence="3 16" id="KW-0515">Mutator protein</keyword>
<dbReference type="InterPro" id="IPR017961">
    <property type="entry name" value="DNA_pol_Y-fam_little_finger"/>
</dbReference>
<dbReference type="Gene3D" id="3.30.70.270">
    <property type="match status" value="1"/>
</dbReference>
<keyword evidence="19" id="KW-1185">Reference proteome</keyword>
<dbReference type="InterPro" id="IPR036775">
    <property type="entry name" value="DNA_pol_Y-fam_lit_finger_sf"/>
</dbReference>
<dbReference type="OrthoDB" id="9808813at2"/>
<dbReference type="Pfam" id="PF00817">
    <property type="entry name" value="IMS"/>
    <property type="match status" value="1"/>
</dbReference>
<keyword evidence="9 16" id="KW-0227">DNA damage</keyword>
<evidence type="ECO:0000256" key="13">
    <source>
        <dbReference type="ARBA" id="ARBA00023204"/>
    </source>
</evidence>
<dbReference type="PANTHER" id="PTHR11076">
    <property type="entry name" value="DNA REPAIR POLYMERASE UMUC / TRANSFERASE FAMILY MEMBER"/>
    <property type="match status" value="1"/>
</dbReference>
<keyword evidence="4 16" id="KW-0963">Cytoplasm</keyword>
<dbReference type="eggNOG" id="COG0389">
    <property type="taxonomic scope" value="Bacteria"/>
</dbReference>
<comment type="cofactor">
    <cofactor evidence="16">
        <name>Mg(2+)</name>
        <dbReference type="ChEBI" id="CHEBI:18420"/>
    </cofactor>
    <text evidence="16">Binds 2 magnesium ions per subunit.</text>
</comment>
<sequence>MSNAPRDARGRRFWGDDDSATPILHIDMDSFFAQVELAEDPSLAGKEIIVGGTSNRGVVTSATYEARAKGVRAGMPMARARLLCPEARVVPSRRGAYSEYSKRVMAILSSVTPELEQVSIDEAFLDVSGARRRLGSPTSIGRMLRARIREEVGLPASVGIASSKSVAKIASSNAKPDGLLLIPEDRTVEFLHGLPVGALWGVGAVSAKRFEKAGIDTIGDLAKLEMSRLSRIVGVANAHRLHDLAWGIDRRRVAPHRDEKSIGTEQTFDEDLRTREEVEAFLLKASHECAQRLRAHEWVASTIVLKLRDPAFKTLTRSTTLHAPSDVGRIVFEAVKGLFEREVMPAGGVRLVGVRCEGLCSRDEGIAVTLDEDGKPLASERAMDSVLSRFGRNAIAPATLIQRPGGTESLEGHATD</sequence>
<comment type="caution">
    <text evidence="18">The sequence shown here is derived from an EMBL/GenBank/DDBJ whole genome shotgun (WGS) entry which is preliminary data.</text>
</comment>
<dbReference type="GO" id="GO:0003684">
    <property type="term" value="F:damaged DNA binding"/>
    <property type="evidence" value="ECO:0007669"/>
    <property type="project" value="InterPro"/>
</dbReference>
<evidence type="ECO:0000259" key="17">
    <source>
        <dbReference type="PROSITE" id="PS50173"/>
    </source>
</evidence>
<dbReference type="Pfam" id="PF11799">
    <property type="entry name" value="IMS_C"/>
    <property type="match status" value="1"/>
</dbReference>
<dbReference type="InterPro" id="IPR001126">
    <property type="entry name" value="UmuC"/>
</dbReference>
<keyword evidence="11 16" id="KW-0239">DNA-directed DNA polymerase</keyword>
<evidence type="ECO:0000256" key="15">
    <source>
        <dbReference type="ARBA" id="ARBA00049244"/>
    </source>
</evidence>
<dbReference type="SUPFAM" id="SSF56672">
    <property type="entry name" value="DNA/RNA polymerases"/>
    <property type="match status" value="1"/>
</dbReference>
<dbReference type="NCBIfam" id="NF002677">
    <property type="entry name" value="PRK02406.1"/>
    <property type="match status" value="1"/>
</dbReference>
<comment type="subcellular location">
    <subcellularLocation>
        <location evidence="1 16">Cytoplasm</location>
    </subcellularLocation>
</comment>
<protein>
    <recommendedName>
        <fullName evidence="16">DNA polymerase IV</fullName>
        <shortName evidence="16">Pol IV</shortName>
        <ecNumber evidence="16">2.7.7.7</ecNumber>
    </recommendedName>
</protein>
<keyword evidence="12 16" id="KW-0238">DNA-binding</keyword>
<comment type="similarity">
    <text evidence="2 16">Belongs to the DNA polymerase type-Y family.</text>
</comment>
<dbReference type="Gene3D" id="3.30.1490.100">
    <property type="entry name" value="DNA polymerase, Y-family, little finger domain"/>
    <property type="match status" value="1"/>
</dbReference>
<feature type="binding site" evidence="16">
    <location>
        <position position="27"/>
    </location>
    <ligand>
        <name>Mg(2+)</name>
        <dbReference type="ChEBI" id="CHEBI:18420"/>
    </ligand>
</feature>
<evidence type="ECO:0000256" key="4">
    <source>
        <dbReference type="ARBA" id="ARBA00022490"/>
    </source>
</evidence>
<evidence type="ECO:0000256" key="10">
    <source>
        <dbReference type="ARBA" id="ARBA00022842"/>
    </source>
</evidence>
<keyword evidence="7 16" id="KW-0235">DNA replication</keyword>
<dbReference type="PANTHER" id="PTHR11076:SF33">
    <property type="entry name" value="DNA POLYMERASE KAPPA"/>
    <property type="match status" value="1"/>
</dbReference>
<dbReference type="AlphaFoldDB" id="N6WG97"/>
<keyword evidence="8 16" id="KW-0479">Metal-binding</keyword>
<dbReference type="NCBIfam" id="NF003015">
    <property type="entry name" value="PRK03858.1"/>
    <property type="match status" value="1"/>
</dbReference>
<dbReference type="Pfam" id="PF21999">
    <property type="entry name" value="IMS_HHH_1"/>
    <property type="match status" value="1"/>
</dbReference>
<dbReference type="CDD" id="cd03586">
    <property type="entry name" value="PolY_Pol_IV_kappa"/>
    <property type="match status" value="1"/>
</dbReference>
<evidence type="ECO:0000313" key="18">
    <source>
        <dbReference type="EMBL" id="ENO19214.1"/>
    </source>
</evidence>